<dbReference type="GeneID" id="18931041"/>
<proteinExistence type="predicted"/>
<dbReference type="HOGENOM" id="CLU_1907167_0_0_1"/>
<dbReference type="CDD" id="cd21449">
    <property type="entry name" value="DLC-like_SF"/>
    <property type="match status" value="1"/>
</dbReference>
<gene>
    <name evidence="1" type="ORF">MELLADRAFT_68473</name>
</gene>
<sequence length="133" mass="14977">MDTVSQRPDYLAIQARILPLITSRLTGTSFEKDQSRFKTLNEQVGQDVKALLLEHYSQGYKFVICSQIVQNCGQAGSSKEIQTLYRSFGAIAFSIGFYRVHSHCIYNPGGILKENYQPLASRPLVNSRTDVSR</sequence>
<keyword evidence="2" id="KW-1185">Reference proteome</keyword>
<protein>
    <submittedName>
        <fullName evidence="1">Uncharacterized protein</fullName>
    </submittedName>
</protein>
<organism evidence="2">
    <name type="scientific">Melampsora larici-populina (strain 98AG31 / pathotype 3-4-7)</name>
    <name type="common">Poplar leaf rust fungus</name>
    <dbReference type="NCBI Taxonomy" id="747676"/>
    <lineage>
        <taxon>Eukaryota</taxon>
        <taxon>Fungi</taxon>
        <taxon>Dikarya</taxon>
        <taxon>Basidiomycota</taxon>
        <taxon>Pucciniomycotina</taxon>
        <taxon>Pucciniomycetes</taxon>
        <taxon>Pucciniales</taxon>
        <taxon>Melampsoraceae</taxon>
        <taxon>Melampsora</taxon>
    </lineage>
</organism>
<accession>F4S6Y0</accession>
<dbReference type="InParanoid" id="F4S6Y0"/>
<evidence type="ECO:0000313" key="1">
    <source>
        <dbReference type="EMBL" id="EGF99599.1"/>
    </source>
</evidence>
<dbReference type="OrthoDB" id="2502704at2759"/>
<dbReference type="VEuPathDB" id="FungiDB:MELLADRAFT_68473"/>
<dbReference type="KEGG" id="mlr:MELLADRAFT_68473"/>
<dbReference type="STRING" id="747676.F4S6Y0"/>
<dbReference type="RefSeq" id="XP_007417139.1">
    <property type="nucleotide sequence ID" value="XM_007417077.1"/>
</dbReference>
<reference evidence="2" key="1">
    <citation type="journal article" date="2011" name="Proc. Natl. Acad. Sci. U.S.A.">
        <title>Obligate biotrophy features unraveled by the genomic analysis of rust fungi.</title>
        <authorList>
            <person name="Duplessis S."/>
            <person name="Cuomo C.A."/>
            <person name="Lin Y.-C."/>
            <person name="Aerts A."/>
            <person name="Tisserant E."/>
            <person name="Veneault-Fourrey C."/>
            <person name="Joly D.L."/>
            <person name="Hacquard S."/>
            <person name="Amselem J."/>
            <person name="Cantarel B.L."/>
            <person name="Chiu R."/>
            <person name="Coutinho P.M."/>
            <person name="Feau N."/>
            <person name="Field M."/>
            <person name="Frey P."/>
            <person name="Gelhaye E."/>
            <person name="Goldberg J."/>
            <person name="Grabherr M.G."/>
            <person name="Kodira C.D."/>
            <person name="Kohler A."/>
            <person name="Kuees U."/>
            <person name="Lindquist E.A."/>
            <person name="Lucas S.M."/>
            <person name="Mago R."/>
            <person name="Mauceli E."/>
            <person name="Morin E."/>
            <person name="Murat C."/>
            <person name="Pangilinan J.L."/>
            <person name="Park R."/>
            <person name="Pearson M."/>
            <person name="Quesneville H."/>
            <person name="Rouhier N."/>
            <person name="Sakthikumar S."/>
            <person name="Salamov A.A."/>
            <person name="Schmutz J."/>
            <person name="Selles B."/>
            <person name="Shapiro H."/>
            <person name="Tanguay P."/>
            <person name="Tuskan G.A."/>
            <person name="Henrissat B."/>
            <person name="Van de Peer Y."/>
            <person name="Rouze P."/>
            <person name="Ellis J.G."/>
            <person name="Dodds P.N."/>
            <person name="Schein J.E."/>
            <person name="Zhong S."/>
            <person name="Hamelin R.C."/>
            <person name="Grigoriev I.V."/>
            <person name="Szabo L.J."/>
            <person name="Martin F."/>
        </authorList>
    </citation>
    <scope>NUCLEOTIDE SEQUENCE [LARGE SCALE GENOMIC DNA]</scope>
    <source>
        <strain evidence="2">98AG31 / pathotype 3-4-7</strain>
    </source>
</reference>
<dbReference type="EMBL" id="GL883157">
    <property type="protein sequence ID" value="EGF99599.1"/>
    <property type="molecule type" value="Genomic_DNA"/>
</dbReference>
<name>F4S6Y0_MELLP</name>
<evidence type="ECO:0000313" key="2">
    <source>
        <dbReference type="Proteomes" id="UP000001072"/>
    </source>
</evidence>
<dbReference type="Proteomes" id="UP000001072">
    <property type="component" value="Unassembled WGS sequence"/>
</dbReference>
<dbReference type="AlphaFoldDB" id="F4S6Y0"/>